<dbReference type="EMBL" id="BMTP01000019">
    <property type="protein sequence ID" value="GGU61130.1"/>
    <property type="molecule type" value="Genomic_DNA"/>
</dbReference>
<gene>
    <name evidence="1" type="ORF">GCM10010274_57430</name>
</gene>
<proteinExistence type="predicted"/>
<dbReference type="AlphaFoldDB" id="A0A918I4I5"/>
<organism evidence="1 2">
    <name type="scientific">Streptomyces lavendofoliae</name>
    <dbReference type="NCBI Taxonomy" id="67314"/>
    <lineage>
        <taxon>Bacteria</taxon>
        <taxon>Bacillati</taxon>
        <taxon>Actinomycetota</taxon>
        <taxon>Actinomycetes</taxon>
        <taxon>Kitasatosporales</taxon>
        <taxon>Streptomycetaceae</taxon>
        <taxon>Streptomyces</taxon>
    </lineage>
</organism>
<reference evidence="1" key="2">
    <citation type="submission" date="2020-09" db="EMBL/GenBank/DDBJ databases">
        <authorList>
            <person name="Sun Q."/>
            <person name="Ohkuma M."/>
        </authorList>
    </citation>
    <scope>NUCLEOTIDE SEQUENCE</scope>
    <source>
        <strain evidence="1">JCM 4391</strain>
    </source>
</reference>
<dbReference type="Proteomes" id="UP000636661">
    <property type="component" value="Unassembled WGS sequence"/>
</dbReference>
<name>A0A918I4I5_9ACTN</name>
<protein>
    <submittedName>
        <fullName evidence="1">Uncharacterized protein</fullName>
    </submittedName>
</protein>
<evidence type="ECO:0000313" key="2">
    <source>
        <dbReference type="Proteomes" id="UP000636661"/>
    </source>
</evidence>
<comment type="caution">
    <text evidence="1">The sequence shown here is derived from an EMBL/GenBank/DDBJ whole genome shotgun (WGS) entry which is preliminary data.</text>
</comment>
<evidence type="ECO:0000313" key="1">
    <source>
        <dbReference type="EMBL" id="GGU61130.1"/>
    </source>
</evidence>
<keyword evidence="2" id="KW-1185">Reference proteome</keyword>
<accession>A0A918I4I5</accession>
<reference evidence="1" key="1">
    <citation type="journal article" date="2014" name="Int. J. Syst. Evol. Microbiol.">
        <title>Complete genome sequence of Corynebacterium casei LMG S-19264T (=DSM 44701T), isolated from a smear-ripened cheese.</title>
        <authorList>
            <consortium name="US DOE Joint Genome Institute (JGI-PGF)"/>
            <person name="Walter F."/>
            <person name="Albersmeier A."/>
            <person name="Kalinowski J."/>
            <person name="Ruckert C."/>
        </authorList>
    </citation>
    <scope>NUCLEOTIDE SEQUENCE</scope>
    <source>
        <strain evidence="1">JCM 4391</strain>
    </source>
</reference>
<sequence length="787" mass="82563">MSTVAVSAAPLVHPLSKVIDNSADDVREDVVPCGGAGSKIVARRAGALEVIRAQRALSTGRFVQGRRVDQGTRVLPATEFAGGASRRRLRSVPAQAGPVVPLELGNPLRLSKTMRARLLAAVRALVSSPALAGASDGARLASVVLTAKAKVRDDYQASIWAAELGRWLGVSQSTVAHTVLPELRAAGFLGSNVATNAFGHATGLECWVIPMYRAQKAGDRRHALALSRSELAVLLSLCEVLFGPGWAPKDKAPVPAGLLAGRTGRGAATDRLGLLLMVLTTGSAGWLQLCPGSVDTDRGRPAATVARLLGCTAAAGAKVLKRLQEHGVAEVVRKETGSGLNAQSRVRLVPVANAHGVSVREARRVAKSVFSDLAGTASGDLETGETSETLVATGIEGAGQGETAGSADLAATAQHHALHASGVTAGDSLALSDGFSGEGRGGNHGLPDRACVREDGGPLCGEQLKESPVVEGVKGGCGPVAGGSVRAWDGAGQGRQQRGRVPLPPEDLRAVLAPVDLVWARLERPAARHLVEAAARGELARVVGFAGRTDAPQVLADRLARRLAEQMRLAGPIKDPVGWLIGRGLPQRQLCAEPRCDEGALLDSGRDCPRCGDRQIDRRVQRRAVAAAVDAAMPGASENERRAAVEQQLHQDVTAEAWAKARRWEQIREQQAAAAKARAEAAAAQPTDVVEDEPVAPVVLPAPRPAAVVPAPEPEPTDVDDGQELVLQDLTPDQVRALKDHQVVFDHIDRYGEPSARRLFSNQLVDQAQHLSRLGHLNLGYTTWGQA</sequence>